<evidence type="ECO:0000256" key="1">
    <source>
        <dbReference type="ARBA" id="ARBA00022729"/>
    </source>
</evidence>
<keyword evidence="4" id="KW-1133">Transmembrane helix</keyword>
<dbReference type="Pfam" id="PF17736">
    <property type="entry name" value="Ig_C17orf99"/>
    <property type="match status" value="1"/>
</dbReference>
<keyword evidence="7" id="KW-1185">Reference proteome</keyword>
<evidence type="ECO:0000259" key="5">
    <source>
        <dbReference type="PROSITE" id="PS50835"/>
    </source>
</evidence>
<keyword evidence="4" id="KW-0472">Membrane</keyword>
<keyword evidence="4" id="KW-0812">Transmembrane</keyword>
<dbReference type="Proteomes" id="UP000694397">
    <property type="component" value="Chromosome 1"/>
</dbReference>
<dbReference type="GO" id="GO:0006955">
    <property type="term" value="P:immune response"/>
    <property type="evidence" value="ECO:0007669"/>
    <property type="project" value="TreeGrafter"/>
</dbReference>
<evidence type="ECO:0000313" key="7">
    <source>
        <dbReference type="Proteomes" id="UP000694397"/>
    </source>
</evidence>
<feature type="domain" description="Ig-like" evidence="5">
    <location>
        <begin position="240"/>
        <end position="333"/>
    </location>
</feature>
<dbReference type="SMART" id="SM00409">
    <property type="entry name" value="IG"/>
    <property type="match status" value="2"/>
</dbReference>
<dbReference type="InterPro" id="IPR007110">
    <property type="entry name" value="Ig-like_dom"/>
</dbReference>
<dbReference type="InterPro" id="IPR040878">
    <property type="entry name" value="IL-40-like_Ig"/>
</dbReference>
<evidence type="ECO:0000256" key="2">
    <source>
        <dbReference type="ARBA" id="ARBA00023157"/>
    </source>
</evidence>
<dbReference type="Gene3D" id="2.60.40.10">
    <property type="entry name" value="Immunoglobulins"/>
    <property type="match status" value="3"/>
</dbReference>
<keyword evidence="3" id="KW-0325">Glycoprotein</keyword>
<dbReference type="GO" id="GO:0009897">
    <property type="term" value="C:external side of plasma membrane"/>
    <property type="evidence" value="ECO:0007669"/>
    <property type="project" value="TreeGrafter"/>
</dbReference>
<sequence length="376" mass="41651">PARSYLNDRVLFRCEASQALPPVVYELLREEHIVASKTLTEVGQPANFSVQVTEESTGRYLRGTYVIPDPNPPVLYEGQKLLLTCKVQHGTYLSYQWNLNRKEVSNRGSKLTIARVTEQDAGDYSCSAKNDLENPRISYSNDIRVVVRGTEDLDELSFVVSREDSGYHADVTCQSSRGSPPVSFRLFLNGTVVASRAATSLSAHFYIPIRTGVNYGELQCRVQNDVQELSSNTVTLEVVPVGGEVRLRVDYLYDASSTVAAVLLQCAVAMGTFPEYAWFRNNTRLGEQGDSEVTANRGRSLLLTPAGAGNSGYYHCQVKDSFDNTSWTASRVTLIQVTGEILLSVRMIAMVLGCFLLLLLLGTTCFVVFRLHSEFL</sequence>
<evidence type="ECO:0000313" key="6">
    <source>
        <dbReference type="Ensembl" id="ENSSFOP00015052437.1"/>
    </source>
</evidence>
<dbReference type="GO" id="GO:0004888">
    <property type="term" value="F:transmembrane signaling receptor activity"/>
    <property type="evidence" value="ECO:0007669"/>
    <property type="project" value="TreeGrafter"/>
</dbReference>
<dbReference type="PANTHER" id="PTHR11481:SF111">
    <property type="entry name" value="FC RECEPTOR-LIKE PROTEIN 3 ISOFORM X1"/>
    <property type="match status" value="1"/>
</dbReference>
<dbReference type="InterPro" id="IPR036179">
    <property type="entry name" value="Ig-like_dom_sf"/>
</dbReference>
<dbReference type="InterPro" id="IPR050488">
    <property type="entry name" value="Ig_Fc_receptor"/>
</dbReference>
<feature type="domain" description="Ig-like" evidence="5">
    <location>
        <begin position="68"/>
        <end position="138"/>
    </location>
</feature>
<dbReference type="OrthoDB" id="9950534at2759"/>
<keyword evidence="1" id="KW-0732">Signal</keyword>
<dbReference type="PANTHER" id="PTHR11481">
    <property type="entry name" value="IMMUNOGLOBULIN FC RECEPTOR"/>
    <property type="match status" value="1"/>
</dbReference>
<dbReference type="GeneTree" id="ENSGT00530000069282"/>
<reference evidence="6" key="2">
    <citation type="submission" date="2025-08" db="UniProtKB">
        <authorList>
            <consortium name="Ensembl"/>
        </authorList>
    </citation>
    <scope>IDENTIFICATION</scope>
</reference>
<reference evidence="6" key="3">
    <citation type="submission" date="2025-09" db="UniProtKB">
        <authorList>
            <consortium name="Ensembl"/>
        </authorList>
    </citation>
    <scope>IDENTIFICATION</scope>
</reference>
<name>A0A8C9TVU0_SCLFO</name>
<accession>A0A8C9TVU0</accession>
<dbReference type="Pfam" id="PF13927">
    <property type="entry name" value="Ig_3"/>
    <property type="match status" value="1"/>
</dbReference>
<dbReference type="PROSITE" id="PS50835">
    <property type="entry name" value="IG_LIKE"/>
    <property type="match status" value="2"/>
</dbReference>
<evidence type="ECO:0000256" key="3">
    <source>
        <dbReference type="ARBA" id="ARBA00023180"/>
    </source>
</evidence>
<evidence type="ECO:0000256" key="4">
    <source>
        <dbReference type="SAM" id="Phobius"/>
    </source>
</evidence>
<dbReference type="SUPFAM" id="SSF48726">
    <property type="entry name" value="Immunoglobulin"/>
    <property type="match status" value="3"/>
</dbReference>
<reference evidence="6 7" key="1">
    <citation type="submission" date="2019-04" db="EMBL/GenBank/DDBJ databases">
        <authorList>
            <consortium name="Wellcome Sanger Institute Data Sharing"/>
        </authorList>
    </citation>
    <scope>NUCLEOTIDE SEQUENCE [LARGE SCALE GENOMIC DNA]</scope>
</reference>
<dbReference type="InterPro" id="IPR013783">
    <property type="entry name" value="Ig-like_fold"/>
</dbReference>
<organism evidence="6 7">
    <name type="scientific">Scleropages formosus</name>
    <name type="common">Asian bonytongue</name>
    <name type="synonym">Osteoglossum formosum</name>
    <dbReference type="NCBI Taxonomy" id="113540"/>
    <lineage>
        <taxon>Eukaryota</taxon>
        <taxon>Metazoa</taxon>
        <taxon>Chordata</taxon>
        <taxon>Craniata</taxon>
        <taxon>Vertebrata</taxon>
        <taxon>Euteleostomi</taxon>
        <taxon>Actinopterygii</taxon>
        <taxon>Neopterygii</taxon>
        <taxon>Teleostei</taxon>
        <taxon>Osteoglossocephala</taxon>
        <taxon>Osteoglossomorpha</taxon>
        <taxon>Osteoglossiformes</taxon>
        <taxon>Osteoglossidae</taxon>
        <taxon>Scleropages</taxon>
    </lineage>
</organism>
<proteinExistence type="predicted"/>
<dbReference type="GO" id="GO:0007166">
    <property type="term" value="P:cell surface receptor signaling pathway"/>
    <property type="evidence" value="ECO:0007669"/>
    <property type="project" value="TreeGrafter"/>
</dbReference>
<protein>
    <recommendedName>
        <fullName evidence="5">Ig-like domain-containing protein</fullName>
    </recommendedName>
</protein>
<feature type="transmembrane region" description="Helical" evidence="4">
    <location>
        <begin position="347"/>
        <end position="369"/>
    </location>
</feature>
<dbReference type="AlphaFoldDB" id="A0A8C9TVU0"/>
<dbReference type="InterPro" id="IPR003598">
    <property type="entry name" value="Ig_sub2"/>
</dbReference>
<dbReference type="SMART" id="SM00408">
    <property type="entry name" value="IGc2"/>
    <property type="match status" value="2"/>
</dbReference>
<dbReference type="Pfam" id="PF13895">
    <property type="entry name" value="Ig_2"/>
    <property type="match status" value="1"/>
</dbReference>
<dbReference type="Ensembl" id="ENSSFOT00015046473.1">
    <property type="protein sequence ID" value="ENSSFOP00015052437.1"/>
    <property type="gene ID" value="ENSSFOG00015025302.1"/>
</dbReference>
<dbReference type="InterPro" id="IPR003599">
    <property type="entry name" value="Ig_sub"/>
</dbReference>
<keyword evidence="2" id="KW-1015">Disulfide bond</keyword>